<comment type="caution">
    <text evidence="2">The sequence shown here is derived from an EMBL/GenBank/DDBJ whole genome shotgun (WGS) entry which is preliminary data.</text>
</comment>
<dbReference type="GO" id="GO:0005975">
    <property type="term" value="P:carbohydrate metabolic process"/>
    <property type="evidence" value="ECO:0007669"/>
    <property type="project" value="InterPro"/>
</dbReference>
<dbReference type="PANTHER" id="PTHR47561:SF1">
    <property type="entry name" value="POLYSACCHARIDE DEACETYLASE FAMILY PROTEIN (AFU_ORTHOLOGUE AFUA_6G05030)"/>
    <property type="match status" value="1"/>
</dbReference>
<dbReference type="PROSITE" id="PS51677">
    <property type="entry name" value="NODB"/>
    <property type="match status" value="1"/>
</dbReference>
<dbReference type="Gene3D" id="3.20.20.370">
    <property type="entry name" value="Glycoside hydrolase/deacetylase"/>
    <property type="match status" value="1"/>
</dbReference>
<dbReference type="SUPFAM" id="SSF88713">
    <property type="entry name" value="Glycoside hydrolase/deacetylase"/>
    <property type="match status" value="1"/>
</dbReference>
<dbReference type="Proteomes" id="UP000523955">
    <property type="component" value="Unassembled WGS sequence"/>
</dbReference>
<dbReference type="PANTHER" id="PTHR47561">
    <property type="entry name" value="POLYSACCHARIDE DEACETYLASE FAMILY PROTEIN (AFU_ORTHOLOGUE AFUA_6G05030)"/>
    <property type="match status" value="1"/>
</dbReference>
<keyword evidence="3" id="KW-1185">Reference proteome</keyword>
<dbReference type="InterPro" id="IPR011330">
    <property type="entry name" value="Glyco_hydro/deAcase_b/a-brl"/>
</dbReference>
<proteinExistence type="predicted"/>
<evidence type="ECO:0000313" key="3">
    <source>
        <dbReference type="Proteomes" id="UP000523955"/>
    </source>
</evidence>
<dbReference type="InterPro" id="IPR037950">
    <property type="entry name" value="PgdA-like"/>
</dbReference>
<dbReference type="GO" id="GO:0016810">
    <property type="term" value="F:hydrolase activity, acting on carbon-nitrogen (but not peptide) bonds"/>
    <property type="evidence" value="ECO:0007669"/>
    <property type="project" value="InterPro"/>
</dbReference>
<evidence type="ECO:0000259" key="1">
    <source>
        <dbReference type="PROSITE" id="PS51677"/>
    </source>
</evidence>
<dbReference type="AlphaFoldDB" id="A0A7X0RFZ0"/>
<evidence type="ECO:0000313" key="2">
    <source>
        <dbReference type="EMBL" id="MBB6627594.1"/>
    </source>
</evidence>
<reference evidence="2 3" key="1">
    <citation type="submission" date="2020-08" db="EMBL/GenBank/DDBJ databases">
        <authorList>
            <person name="Seo M.-J."/>
        </authorList>
    </citation>
    <scope>NUCLEOTIDE SEQUENCE [LARGE SCALE GENOMIC DNA]</scope>
    <source>
        <strain evidence="2 3">KIGAM211</strain>
    </source>
</reference>
<feature type="domain" description="NodB homology" evidence="1">
    <location>
        <begin position="34"/>
        <end position="268"/>
    </location>
</feature>
<sequence>MPLNLPDQHRLAVCLSPDFDAQSVWSGTFRSTSQTDLSRGEFGAEVGAPRLLETFDRYGITTTWCVPTHTMQTFPHAMQAVVDAGHEIAAHGVYHEYVPKLDPDEERRLLELQINQHINLIGVRPRGYRSPALDHTAVTLQLLEEHGFEWDSSLMGRDFYPYRPRVVTHVDNEAGNTFGPPSAVLELPVSWSLDDFPELEMFKGSPIQQSHDVLLSRWKDAFDFAYDRCPGGLMTWTLHPQTIGRAQNLLMLERFLDHVSQHDDIWFPTLSQAHDAWVDPEVPAGI</sequence>
<protein>
    <submittedName>
        <fullName evidence="2">Polysaccharide deacetylase</fullName>
    </submittedName>
</protein>
<accession>A0A7X0RFZ0</accession>
<dbReference type="EMBL" id="JACKXE010000001">
    <property type="protein sequence ID" value="MBB6627594.1"/>
    <property type="molecule type" value="Genomic_DNA"/>
</dbReference>
<gene>
    <name evidence="2" type="ORF">H5V45_09690</name>
</gene>
<dbReference type="RefSeq" id="WP_185252735.1">
    <property type="nucleotide sequence ID" value="NZ_JACKXE010000001.1"/>
</dbReference>
<dbReference type="Pfam" id="PF01522">
    <property type="entry name" value="Polysacc_deac_1"/>
    <property type="match status" value="1"/>
</dbReference>
<dbReference type="CDD" id="cd10938">
    <property type="entry name" value="CE4_HpPgdA_like"/>
    <property type="match status" value="1"/>
</dbReference>
<name>A0A7X0RFZ0_9ACTN</name>
<dbReference type="InterPro" id="IPR002509">
    <property type="entry name" value="NODB_dom"/>
</dbReference>
<organism evidence="2 3">
    <name type="scientific">Nocardioides luti</name>
    <dbReference type="NCBI Taxonomy" id="2761101"/>
    <lineage>
        <taxon>Bacteria</taxon>
        <taxon>Bacillati</taxon>
        <taxon>Actinomycetota</taxon>
        <taxon>Actinomycetes</taxon>
        <taxon>Propionibacteriales</taxon>
        <taxon>Nocardioidaceae</taxon>
        <taxon>Nocardioides</taxon>
    </lineage>
</organism>